<evidence type="ECO:0000313" key="2">
    <source>
        <dbReference type="EMBL" id="KAJ3841986.1"/>
    </source>
</evidence>
<protein>
    <recommendedName>
        <fullName evidence="1">F-box domain-containing protein</fullName>
    </recommendedName>
</protein>
<accession>A0AA38PG74</accession>
<dbReference type="EMBL" id="MU806021">
    <property type="protein sequence ID" value="KAJ3841986.1"/>
    <property type="molecule type" value="Genomic_DNA"/>
</dbReference>
<comment type="caution">
    <text evidence="2">The sequence shown here is derived from an EMBL/GenBank/DDBJ whole genome shotgun (WGS) entry which is preliminary data.</text>
</comment>
<dbReference type="Gene3D" id="3.80.10.10">
    <property type="entry name" value="Ribonuclease Inhibitor"/>
    <property type="match status" value="1"/>
</dbReference>
<keyword evidence="3" id="KW-1185">Reference proteome</keyword>
<feature type="domain" description="F-box" evidence="1">
    <location>
        <begin position="54"/>
        <end position="101"/>
    </location>
</feature>
<dbReference type="InterPro" id="IPR032675">
    <property type="entry name" value="LRR_dom_sf"/>
</dbReference>
<reference evidence="2" key="1">
    <citation type="submission" date="2022-08" db="EMBL/GenBank/DDBJ databases">
        <authorList>
            <consortium name="DOE Joint Genome Institute"/>
            <person name="Min B."/>
            <person name="Riley R."/>
            <person name="Sierra-Patev S."/>
            <person name="Naranjo-Ortiz M."/>
            <person name="Looney B."/>
            <person name="Konkel Z."/>
            <person name="Slot J.C."/>
            <person name="Sakamoto Y."/>
            <person name="Steenwyk J.L."/>
            <person name="Rokas A."/>
            <person name="Carro J."/>
            <person name="Camarero S."/>
            <person name="Ferreira P."/>
            <person name="Molpeceres G."/>
            <person name="Ruiz-Duenas F.J."/>
            <person name="Serrano A."/>
            <person name="Henrissat B."/>
            <person name="Drula E."/>
            <person name="Hughes K.W."/>
            <person name="Mata J.L."/>
            <person name="Ishikawa N.K."/>
            <person name="Vargas-Isla R."/>
            <person name="Ushijima S."/>
            <person name="Smith C.A."/>
            <person name="Ahrendt S."/>
            <person name="Andreopoulos W."/>
            <person name="He G."/>
            <person name="Labutti K."/>
            <person name="Lipzen A."/>
            <person name="Ng V."/>
            <person name="Sandor L."/>
            <person name="Barry K."/>
            <person name="Martinez A.T."/>
            <person name="Xiao Y."/>
            <person name="Gibbons J.G."/>
            <person name="Terashima K."/>
            <person name="Hibbett D.S."/>
            <person name="Grigoriev I.V."/>
        </authorList>
    </citation>
    <scope>NUCLEOTIDE SEQUENCE</scope>
    <source>
        <strain evidence="2">TFB9207</strain>
    </source>
</reference>
<organism evidence="2 3">
    <name type="scientific">Lentinula raphanica</name>
    <dbReference type="NCBI Taxonomy" id="153919"/>
    <lineage>
        <taxon>Eukaryota</taxon>
        <taxon>Fungi</taxon>
        <taxon>Dikarya</taxon>
        <taxon>Basidiomycota</taxon>
        <taxon>Agaricomycotina</taxon>
        <taxon>Agaricomycetes</taxon>
        <taxon>Agaricomycetidae</taxon>
        <taxon>Agaricales</taxon>
        <taxon>Marasmiineae</taxon>
        <taxon>Omphalotaceae</taxon>
        <taxon>Lentinula</taxon>
    </lineage>
</organism>
<evidence type="ECO:0000259" key="1">
    <source>
        <dbReference type="Pfam" id="PF12937"/>
    </source>
</evidence>
<dbReference type="InterPro" id="IPR001810">
    <property type="entry name" value="F-box_dom"/>
</dbReference>
<gene>
    <name evidence="2" type="ORF">F5878DRAFT_431256</name>
</gene>
<evidence type="ECO:0000313" key="3">
    <source>
        <dbReference type="Proteomes" id="UP001163846"/>
    </source>
</evidence>
<name>A0AA38PG74_9AGAR</name>
<dbReference type="Proteomes" id="UP001163846">
    <property type="component" value="Unassembled WGS sequence"/>
</dbReference>
<sequence length="481" mass="54696">MHLPESVPALDSLLNSLRNQKADLLHQLAQIDSDIGAAESKRAKICNAAVFVYKLPPELLSQIFFLCQKDKPTFHLIAARVCSPWRALAVGTRMLWTDIRITLENLYDLQPGLDKMETYLTRSGPSSLFAVRLDVEERLDFAPFLKLIASHISRCAHLSIRVQEHKFACVQLFREHLESLRAPHLRYLALHIGWIEGGHDSRLMCGAPSIFTAGAPSLNHLQLTGFASELRPPVSGGITTLHLDGTYMSLTLIEYREILAANPRLVNLSLQWLTVEDSMSTDSRLVELPMLRSLRIRTAQGYRSSLTKALLTVLPLSRLENLVLYDADDDLIPFEFPNVKDLALHYCEFNDTQIVINHFMLAFPSVVRLTLQHESILYKALSVYREPAMWPKLRTLCLRELEAMSFIDDVSMLSKLVQERSRMNSPLEFVYLDDSSRRWVVDSIPALETLTKIGCTSDVYQDPWPPGSDMDPAQYDNFWED</sequence>
<proteinExistence type="predicted"/>
<dbReference type="AlphaFoldDB" id="A0AA38PG74"/>
<dbReference type="Pfam" id="PF12937">
    <property type="entry name" value="F-box-like"/>
    <property type="match status" value="1"/>
</dbReference>
<dbReference type="SUPFAM" id="SSF52058">
    <property type="entry name" value="L domain-like"/>
    <property type="match status" value="1"/>
</dbReference>